<sequence length="124" mass="13313">MASKSFSFQIFVLLVASFAIVQMVKAGDADILSDFVVPPNTTIDGNFFTYIDMRALVNSKPPSTLTVAKASMAEFPALNGQSVSYATLQFPIGNANPPHTHPRSAELLFIVEGSLQVGFVDTTN</sequence>
<comment type="caution">
    <text evidence="3">The sequence shown here is derived from an EMBL/GenBank/DDBJ whole genome shotgun (WGS) entry which is preliminary data.</text>
</comment>
<dbReference type="Gene3D" id="2.60.120.10">
    <property type="entry name" value="Jelly Rolls"/>
    <property type="match status" value="1"/>
</dbReference>
<protein>
    <recommendedName>
        <fullName evidence="2">Cupin type-1 domain-containing protein</fullName>
    </recommendedName>
</protein>
<feature type="domain" description="Cupin type-1" evidence="2">
    <location>
        <begin position="66"/>
        <end position="124"/>
    </location>
</feature>
<dbReference type="AlphaFoldDB" id="A0A7J7C0S3"/>
<keyword evidence="4" id="KW-1185">Reference proteome</keyword>
<organism evidence="3 4">
    <name type="scientific">Tripterygium wilfordii</name>
    <name type="common">Thunder God vine</name>
    <dbReference type="NCBI Taxonomy" id="458696"/>
    <lineage>
        <taxon>Eukaryota</taxon>
        <taxon>Viridiplantae</taxon>
        <taxon>Streptophyta</taxon>
        <taxon>Embryophyta</taxon>
        <taxon>Tracheophyta</taxon>
        <taxon>Spermatophyta</taxon>
        <taxon>Magnoliopsida</taxon>
        <taxon>eudicotyledons</taxon>
        <taxon>Gunneridae</taxon>
        <taxon>Pentapetalae</taxon>
        <taxon>rosids</taxon>
        <taxon>fabids</taxon>
        <taxon>Celastrales</taxon>
        <taxon>Celastraceae</taxon>
        <taxon>Tripterygium</taxon>
    </lineage>
</organism>
<dbReference type="EMBL" id="JAAARO010000022">
    <property type="protein sequence ID" value="KAF5727535.1"/>
    <property type="molecule type" value="Genomic_DNA"/>
</dbReference>
<evidence type="ECO:0000259" key="2">
    <source>
        <dbReference type="Pfam" id="PF00190"/>
    </source>
</evidence>
<evidence type="ECO:0000313" key="4">
    <source>
        <dbReference type="Proteomes" id="UP000593562"/>
    </source>
</evidence>
<name>A0A7J7C0S3_TRIWF</name>
<accession>A0A7J7C0S3</accession>
<dbReference type="InParanoid" id="A0A7J7C0S3"/>
<dbReference type="SUPFAM" id="SSF51182">
    <property type="entry name" value="RmlC-like cupins"/>
    <property type="match status" value="1"/>
</dbReference>
<dbReference type="Pfam" id="PF00190">
    <property type="entry name" value="Cupin_1"/>
    <property type="match status" value="1"/>
</dbReference>
<dbReference type="InterPro" id="IPR006045">
    <property type="entry name" value="Cupin_1"/>
</dbReference>
<gene>
    <name evidence="3" type="ORF">HS088_TW22G01231</name>
</gene>
<evidence type="ECO:0000256" key="1">
    <source>
        <dbReference type="SAM" id="SignalP"/>
    </source>
</evidence>
<feature type="signal peptide" evidence="1">
    <location>
        <begin position="1"/>
        <end position="26"/>
    </location>
</feature>
<dbReference type="PANTHER" id="PTHR31238">
    <property type="entry name" value="GERMIN-LIKE PROTEIN SUBFAMILY 3 MEMBER 3"/>
    <property type="match status" value="1"/>
</dbReference>
<evidence type="ECO:0000313" key="3">
    <source>
        <dbReference type="EMBL" id="KAF5727535.1"/>
    </source>
</evidence>
<feature type="chain" id="PRO_5029633574" description="Cupin type-1 domain-containing protein" evidence="1">
    <location>
        <begin position="27"/>
        <end position="124"/>
    </location>
</feature>
<keyword evidence="1" id="KW-0732">Signal</keyword>
<reference evidence="3 4" key="1">
    <citation type="journal article" date="2020" name="Nat. Commun.">
        <title>Genome of Tripterygium wilfordii and identification of cytochrome P450 involved in triptolide biosynthesis.</title>
        <authorList>
            <person name="Tu L."/>
            <person name="Su P."/>
            <person name="Zhang Z."/>
            <person name="Gao L."/>
            <person name="Wang J."/>
            <person name="Hu T."/>
            <person name="Zhou J."/>
            <person name="Zhang Y."/>
            <person name="Zhao Y."/>
            <person name="Liu Y."/>
            <person name="Song Y."/>
            <person name="Tong Y."/>
            <person name="Lu Y."/>
            <person name="Yang J."/>
            <person name="Xu C."/>
            <person name="Jia M."/>
            <person name="Peters R.J."/>
            <person name="Huang L."/>
            <person name="Gao W."/>
        </authorList>
    </citation>
    <scope>NUCLEOTIDE SEQUENCE [LARGE SCALE GENOMIC DNA]</scope>
    <source>
        <strain evidence="4">cv. XIE 37</strain>
        <tissue evidence="3">Leaf</tissue>
    </source>
</reference>
<dbReference type="InterPro" id="IPR011051">
    <property type="entry name" value="RmlC_Cupin_sf"/>
</dbReference>
<dbReference type="InterPro" id="IPR014710">
    <property type="entry name" value="RmlC-like_jellyroll"/>
</dbReference>
<dbReference type="Proteomes" id="UP000593562">
    <property type="component" value="Unassembled WGS sequence"/>
</dbReference>
<proteinExistence type="predicted"/>